<proteinExistence type="predicted"/>
<protein>
    <recommendedName>
        <fullName evidence="2">Fucolectin tachylectin-4 pentraxin-1 domain-containing protein</fullName>
    </recommendedName>
</protein>
<dbReference type="AlphaFoldDB" id="K1PZK3"/>
<gene>
    <name evidence="1" type="ORF">CGI_10012750</name>
</gene>
<sequence length="232" mass="25377">MDVAVCFLLGVLFAVQGLKVKFSRYNQSSLNSNSSGPMNAVDGNVLSSSITKNGANEFWWGEFDRPHKISSMFVVVGKGKQRIFVSYGKTDRPSHMCAEIVTPLGYDFINMNVTCNQALEGNTVTVRRVGNGSLVLNEIIPIECLENTHSFSCISCPPNCINGCSAVDGTCNDCKKGQFGRMCHRDCHHVCSDGTCDRNEGRCSQENVIIAVVFSLCLVFIVVSVIGFLIKR</sequence>
<accession>K1PZK3</accession>
<dbReference type="HOGENOM" id="CLU_1195857_0_0_1"/>
<dbReference type="Gene3D" id="2.60.120.260">
    <property type="entry name" value="Galactose-binding domain-like"/>
    <property type="match status" value="1"/>
</dbReference>
<evidence type="ECO:0000313" key="1">
    <source>
        <dbReference type="EMBL" id="EKC24509.1"/>
    </source>
</evidence>
<dbReference type="EMBL" id="JH816628">
    <property type="protein sequence ID" value="EKC24509.1"/>
    <property type="molecule type" value="Genomic_DNA"/>
</dbReference>
<name>K1PZK3_MAGGI</name>
<dbReference type="InParanoid" id="K1PZK3"/>
<reference evidence="1" key="1">
    <citation type="journal article" date="2012" name="Nature">
        <title>The oyster genome reveals stress adaptation and complexity of shell formation.</title>
        <authorList>
            <person name="Zhang G."/>
            <person name="Fang X."/>
            <person name="Guo X."/>
            <person name="Li L."/>
            <person name="Luo R."/>
            <person name="Xu F."/>
            <person name="Yang P."/>
            <person name="Zhang L."/>
            <person name="Wang X."/>
            <person name="Qi H."/>
            <person name="Xiong Z."/>
            <person name="Que H."/>
            <person name="Xie Y."/>
            <person name="Holland P.W."/>
            <person name="Paps J."/>
            <person name="Zhu Y."/>
            <person name="Wu F."/>
            <person name="Chen Y."/>
            <person name="Wang J."/>
            <person name="Peng C."/>
            <person name="Meng J."/>
            <person name="Yang L."/>
            <person name="Liu J."/>
            <person name="Wen B."/>
            <person name="Zhang N."/>
            <person name="Huang Z."/>
            <person name="Zhu Q."/>
            <person name="Feng Y."/>
            <person name="Mount A."/>
            <person name="Hedgecock D."/>
            <person name="Xu Z."/>
            <person name="Liu Y."/>
            <person name="Domazet-Loso T."/>
            <person name="Du Y."/>
            <person name="Sun X."/>
            <person name="Zhang S."/>
            <person name="Liu B."/>
            <person name="Cheng P."/>
            <person name="Jiang X."/>
            <person name="Li J."/>
            <person name="Fan D."/>
            <person name="Wang W."/>
            <person name="Fu W."/>
            <person name="Wang T."/>
            <person name="Wang B."/>
            <person name="Zhang J."/>
            <person name="Peng Z."/>
            <person name="Li Y."/>
            <person name="Li N."/>
            <person name="Wang J."/>
            <person name="Chen M."/>
            <person name="He Y."/>
            <person name="Tan F."/>
            <person name="Song X."/>
            <person name="Zheng Q."/>
            <person name="Huang R."/>
            <person name="Yang H."/>
            <person name="Du X."/>
            <person name="Chen L."/>
            <person name="Yang M."/>
            <person name="Gaffney P.M."/>
            <person name="Wang S."/>
            <person name="Luo L."/>
            <person name="She Z."/>
            <person name="Ming Y."/>
            <person name="Huang W."/>
            <person name="Zhang S."/>
            <person name="Huang B."/>
            <person name="Zhang Y."/>
            <person name="Qu T."/>
            <person name="Ni P."/>
            <person name="Miao G."/>
            <person name="Wang J."/>
            <person name="Wang Q."/>
            <person name="Steinberg C.E."/>
            <person name="Wang H."/>
            <person name="Li N."/>
            <person name="Qian L."/>
            <person name="Zhang G."/>
            <person name="Li Y."/>
            <person name="Yang H."/>
            <person name="Liu X."/>
            <person name="Wang J."/>
            <person name="Yin Y."/>
            <person name="Wang J."/>
        </authorList>
    </citation>
    <scope>NUCLEOTIDE SEQUENCE [LARGE SCALE GENOMIC DNA]</scope>
    <source>
        <strain evidence="1">05x7-T-G4-1.051#20</strain>
    </source>
</reference>
<organism evidence="1">
    <name type="scientific">Magallana gigas</name>
    <name type="common">Pacific oyster</name>
    <name type="synonym">Crassostrea gigas</name>
    <dbReference type="NCBI Taxonomy" id="29159"/>
    <lineage>
        <taxon>Eukaryota</taxon>
        <taxon>Metazoa</taxon>
        <taxon>Spiralia</taxon>
        <taxon>Lophotrochozoa</taxon>
        <taxon>Mollusca</taxon>
        <taxon>Bivalvia</taxon>
        <taxon>Autobranchia</taxon>
        <taxon>Pteriomorphia</taxon>
        <taxon>Ostreida</taxon>
        <taxon>Ostreoidea</taxon>
        <taxon>Ostreidae</taxon>
        <taxon>Magallana</taxon>
    </lineage>
</organism>
<evidence type="ECO:0008006" key="2">
    <source>
        <dbReference type="Google" id="ProtNLM"/>
    </source>
</evidence>